<dbReference type="EMBL" id="FJ870916">
    <property type="protein sequence ID" value="ACZ35785.1"/>
    <property type="molecule type" value="Genomic_DNA"/>
</dbReference>
<dbReference type="RefSeq" id="YP_003331502.1">
    <property type="nucleotide sequence ID" value="NC_013588.1"/>
</dbReference>
<organism evidence="1 2">
    <name type="scientific">Sulfolobus spindle-shaped virus 7</name>
    <dbReference type="NCBI Taxonomy" id="693628"/>
    <lineage>
        <taxon>Viruses</taxon>
        <taxon>Viruses incertae sedis</taxon>
        <taxon>Fuselloviridae</taxon>
        <taxon>Alphafusellovirus</taxon>
        <taxon>Alphafusellovirus hengillense</taxon>
    </lineage>
</organism>
<evidence type="ECO:0000313" key="1">
    <source>
        <dbReference type="EMBL" id="ACZ35785.1"/>
    </source>
</evidence>
<reference evidence="1 2" key="1">
    <citation type="journal article" date="2009" name="Environ. Microbiol.">
        <title>Four newly isolated fuselloviruses from extreme geothermal environments reveal unusual morphologies and a possible interviral recombination mechanism.</title>
        <authorList>
            <person name="Redder P."/>
            <person name="Peng X."/>
            <person name="Brugger K."/>
            <person name="Shah S.A."/>
            <person name="Roesch F."/>
            <person name="Greve B."/>
            <person name="She Q."/>
            <person name="Schleper C."/>
            <person name="Forterre P."/>
            <person name="Garrett R.A."/>
            <person name="Prangishvili D."/>
        </authorList>
    </citation>
    <scope>NUCLEOTIDE SEQUENCE [LARGE SCALE GENOMIC DNA]</scope>
</reference>
<accession>D1GF70</accession>
<dbReference type="GeneID" id="8676855"/>
<name>D1GF70_9VIRU</name>
<dbReference type="Proteomes" id="UP000000512">
    <property type="component" value="Segment"/>
</dbReference>
<protein>
    <submittedName>
        <fullName evidence="1">Uncharacterized protein</fullName>
    </submittedName>
</protein>
<evidence type="ECO:0000313" key="2">
    <source>
        <dbReference type="Proteomes" id="UP000000512"/>
    </source>
</evidence>
<keyword evidence="2" id="KW-1185">Reference proteome</keyword>
<dbReference type="KEGG" id="vg:8676855"/>
<proteinExistence type="predicted"/>
<sequence>MSNELRYIKQKLDELLSECICDDPESMRELEEMMKMIEHALEYCQVGDW</sequence>
<dbReference type="OrthoDB" id="25971at10239"/>